<feature type="compositionally biased region" description="Polar residues" evidence="1">
    <location>
        <begin position="834"/>
        <end position="856"/>
    </location>
</feature>
<feature type="region of interest" description="Disordered" evidence="1">
    <location>
        <begin position="237"/>
        <end position="355"/>
    </location>
</feature>
<feature type="region of interest" description="Disordered" evidence="1">
    <location>
        <begin position="834"/>
        <end position="866"/>
    </location>
</feature>
<feature type="compositionally biased region" description="Low complexity" evidence="1">
    <location>
        <begin position="71"/>
        <end position="83"/>
    </location>
</feature>
<evidence type="ECO:0000256" key="1">
    <source>
        <dbReference type="SAM" id="MobiDB-lite"/>
    </source>
</evidence>
<keyword evidence="3" id="KW-1185">Reference proteome</keyword>
<feature type="compositionally biased region" description="Low complexity" evidence="1">
    <location>
        <begin position="382"/>
        <end position="398"/>
    </location>
</feature>
<proteinExistence type="predicted"/>
<feature type="compositionally biased region" description="Polar residues" evidence="1">
    <location>
        <begin position="169"/>
        <end position="184"/>
    </location>
</feature>
<protein>
    <submittedName>
        <fullName evidence="2">Uncharacterized protein</fullName>
    </submittedName>
</protein>
<feature type="compositionally biased region" description="Polar residues" evidence="1">
    <location>
        <begin position="399"/>
        <end position="419"/>
    </location>
</feature>
<feature type="region of interest" description="Disordered" evidence="1">
    <location>
        <begin position="369"/>
        <end position="552"/>
    </location>
</feature>
<feature type="compositionally biased region" description="Polar residues" evidence="1">
    <location>
        <begin position="122"/>
        <end position="133"/>
    </location>
</feature>
<evidence type="ECO:0000313" key="3">
    <source>
        <dbReference type="Proteomes" id="UP000800093"/>
    </source>
</evidence>
<feature type="compositionally biased region" description="Acidic residues" evidence="1">
    <location>
        <begin position="483"/>
        <end position="496"/>
    </location>
</feature>
<feature type="compositionally biased region" description="Polar residues" evidence="1">
    <location>
        <begin position="256"/>
        <end position="268"/>
    </location>
</feature>
<dbReference type="EMBL" id="ML986697">
    <property type="protein sequence ID" value="KAF2259820.1"/>
    <property type="molecule type" value="Genomic_DNA"/>
</dbReference>
<name>A0A9P4K1N3_9PLEO</name>
<comment type="caution">
    <text evidence="2">The sequence shown here is derived from an EMBL/GenBank/DDBJ whole genome shotgun (WGS) entry which is preliminary data.</text>
</comment>
<dbReference type="OrthoDB" id="5396252at2759"/>
<feature type="compositionally biased region" description="Pro residues" evidence="1">
    <location>
        <begin position="439"/>
        <end position="456"/>
    </location>
</feature>
<evidence type="ECO:0000313" key="2">
    <source>
        <dbReference type="EMBL" id="KAF2259820.1"/>
    </source>
</evidence>
<feature type="compositionally biased region" description="Basic and acidic residues" evidence="1">
    <location>
        <begin position="42"/>
        <end position="62"/>
    </location>
</feature>
<feature type="region of interest" description="Disordered" evidence="1">
    <location>
        <begin position="686"/>
        <end position="706"/>
    </location>
</feature>
<sequence length="960" mass="103698">MGKPGLGMFTARRKSSGNVLDDTLGPNSSPPAPASDSGGFKVLDRSEIEKRRAEREQQEAARKAHAKGSKFGRFSGFGSSGNKARNQSFDDDSLSSSKRCVHHDASGGAPVLTKIYHRDSKSSSGTQFSSNRPYNVGHYGSTSTLPSSADTDPSDNMFATLPPRPHIPQHNSSPNSLSMTSMTKQLPPPPKSKTNDWSYPSNSYADSFGAGNRARAMTTSSYASTAIAPKIEADLSFGNSGFDDMFAGLDRRESPDYTTNSNTSQPTGRSLLAGKRDFRAEPLQIEPMKLDVEPPLQSWESRGSNEHLMSSSPADDDRDDDSPPPPVPPHKFNANKYTPVASHSPELRGSNSFEDADARLVRQSVIARKSVAHNAPVAPNQASTSSSSAHSLETPLSSRSTSNNTTPKAALHAQSTSPLSDDDEDNLFAPSKKESPKRAPAPPVVKEPIPPPPTVPGEPSRRVMTAAEFRAQKEQQIQRPPEDSSDSEDYEDEEEAIEKRQQEQIAQRKRQQQAMARMEIKRTITAPTESDPSSSQVGPLSMGFSSEISSKADEWSDEDVPLGILQAHGFPNKNKPPAIPPNATPSYFRTGTPTLPDRPASAGAAGTRISGYRPPFARNLPEDPHASFIGGGLVRPSVRESMGFNRAASVVGEPTGMSAPTLPYHDPGQQYTSLVEQIHLRDMSKQKYTGGASSKGAPQQGPFTGALGGQMNAINSHPTRMPQMPMQGMPGMQGMMGGMGMNQMMMGGQMPMMGMNMAYPNNQQNELMQMQQLLLQQQMQIQQMTLIAQQQQFPQDPRMSMAQQNSGFQGHFQQNGFLNPGMANQQRPMSIMSSATHQPRPYSTPSQFGAPQSGFQQHLGPGPGYTPSIAPSERSNIGLSARYRPVVTGGQQDGVSSVSSQTLQAQASGGAEPRKVKGILKNRTVKEEDEDDWGSMVGRRNKFGKKGSELGELAKGIEGF</sequence>
<dbReference type="PANTHER" id="PTHR42068">
    <property type="entry name" value="YALI0B18964P"/>
    <property type="match status" value="1"/>
</dbReference>
<feature type="compositionally biased region" description="Polar residues" evidence="1">
    <location>
        <begin position="140"/>
        <end position="151"/>
    </location>
</feature>
<dbReference type="PANTHER" id="PTHR42068:SF1">
    <property type="entry name" value="YALI0B18964P"/>
    <property type="match status" value="1"/>
</dbReference>
<feature type="compositionally biased region" description="Polar residues" evidence="1">
    <location>
        <begin position="525"/>
        <end position="549"/>
    </location>
</feature>
<reference evidence="3" key="1">
    <citation type="journal article" date="2020" name="Stud. Mycol.">
        <title>101 Dothideomycetes genomes: A test case for predicting lifestyles and emergence of pathogens.</title>
        <authorList>
            <person name="Haridas S."/>
            <person name="Albert R."/>
            <person name="Binder M."/>
            <person name="Bloem J."/>
            <person name="LaButti K."/>
            <person name="Salamov A."/>
            <person name="Andreopoulos B."/>
            <person name="Baker S."/>
            <person name="Barry K."/>
            <person name="Bills G."/>
            <person name="Bluhm B."/>
            <person name="Cannon C."/>
            <person name="Castanera R."/>
            <person name="Culley D."/>
            <person name="Daum C."/>
            <person name="Ezra D."/>
            <person name="Gonzalez J."/>
            <person name="Henrissat B."/>
            <person name="Kuo A."/>
            <person name="Liang C."/>
            <person name="Lipzen A."/>
            <person name="Lutzoni F."/>
            <person name="Magnuson J."/>
            <person name="Mondo S."/>
            <person name="Nolan M."/>
            <person name="Ohm R."/>
            <person name="Pangilinan J."/>
            <person name="Park H.-J."/>
            <person name="Ramirez L."/>
            <person name="Alfaro M."/>
            <person name="Sun H."/>
            <person name="Tritt A."/>
            <person name="Yoshinaga Y."/>
            <person name="Zwiers L.-H."/>
            <person name="Turgeon B."/>
            <person name="Goodwin S."/>
            <person name="Spatafora J."/>
            <person name="Crous P."/>
            <person name="Grigoriev I."/>
        </authorList>
    </citation>
    <scope>NUCLEOTIDE SEQUENCE [LARGE SCALE GENOMIC DNA]</scope>
    <source>
        <strain evidence="3">CBS 304.66</strain>
    </source>
</reference>
<accession>A0A9P4K1N3</accession>
<organism evidence="2 3">
    <name type="scientific">Lojkania enalia</name>
    <dbReference type="NCBI Taxonomy" id="147567"/>
    <lineage>
        <taxon>Eukaryota</taxon>
        <taxon>Fungi</taxon>
        <taxon>Dikarya</taxon>
        <taxon>Ascomycota</taxon>
        <taxon>Pezizomycotina</taxon>
        <taxon>Dothideomycetes</taxon>
        <taxon>Pleosporomycetidae</taxon>
        <taxon>Pleosporales</taxon>
        <taxon>Pleosporales incertae sedis</taxon>
        <taxon>Lojkania</taxon>
    </lineage>
</organism>
<gene>
    <name evidence="2" type="ORF">CC78DRAFT_620707</name>
</gene>
<dbReference type="AlphaFoldDB" id="A0A9P4K1N3"/>
<feature type="region of interest" description="Disordered" evidence="1">
    <location>
        <begin position="1"/>
        <end position="202"/>
    </location>
</feature>
<dbReference type="Proteomes" id="UP000800093">
    <property type="component" value="Unassembled WGS sequence"/>
</dbReference>